<keyword evidence="2" id="KW-0106">Calcium</keyword>
<name>G7EA25_MIXOS</name>
<dbReference type="PANTHER" id="PTHR46502:SF2">
    <property type="entry name" value="16 KDA PHLOEM PROTEIN 2"/>
    <property type="match status" value="1"/>
</dbReference>
<dbReference type="Gene3D" id="2.60.40.150">
    <property type="entry name" value="C2 domain"/>
    <property type="match status" value="1"/>
</dbReference>
<dbReference type="EMBL" id="BABT02000229">
    <property type="protein sequence ID" value="GAA99685.1"/>
    <property type="molecule type" value="Genomic_DNA"/>
</dbReference>
<feature type="region of interest" description="Disordered" evidence="3">
    <location>
        <begin position="82"/>
        <end position="128"/>
    </location>
</feature>
<dbReference type="HOGENOM" id="CLU_443497_0_0_1"/>
<feature type="compositionally biased region" description="Polar residues" evidence="3">
    <location>
        <begin position="585"/>
        <end position="600"/>
    </location>
</feature>
<feature type="region of interest" description="Disordered" evidence="3">
    <location>
        <begin position="195"/>
        <end position="214"/>
    </location>
</feature>
<dbReference type="PANTHER" id="PTHR46502">
    <property type="entry name" value="C2 DOMAIN-CONTAINING"/>
    <property type="match status" value="1"/>
</dbReference>
<dbReference type="OMA" id="IDAHAGW"/>
<evidence type="ECO:0000256" key="2">
    <source>
        <dbReference type="ARBA" id="ARBA00022837"/>
    </source>
</evidence>
<dbReference type="RefSeq" id="XP_014566165.1">
    <property type="nucleotide sequence ID" value="XM_014710679.1"/>
</dbReference>
<feature type="compositionally biased region" description="Polar residues" evidence="3">
    <location>
        <begin position="453"/>
        <end position="462"/>
    </location>
</feature>
<dbReference type="InParanoid" id="G7EA25"/>
<dbReference type="InterPro" id="IPR035892">
    <property type="entry name" value="C2_domain_sf"/>
</dbReference>
<feature type="compositionally biased region" description="Polar residues" evidence="3">
    <location>
        <begin position="437"/>
        <end position="446"/>
    </location>
</feature>
<protein>
    <recommendedName>
        <fullName evidence="4">C2 domain-containing protein</fullName>
    </recommendedName>
</protein>
<dbReference type="SUPFAM" id="SSF49562">
    <property type="entry name" value="C2 domain (Calcium/lipid-binding domain, CaLB)"/>
    <property type="match status" value="1"/>
</dbReference>
<dbReference type="InterPro" id="IPR000008">
    <property type="entry name" value="C2_dom"/>
</dbReference>
<gene>
    <name evidence="5" type="primary">Mo06388</name>
    <name evidence="5" type="ORF">E5Q_06388</name>
</gene>
<dbReference type="Proteomes" id="UP000009131">
    <property type="component" value="Unassembled WGS sequence"/>
</dbReference>
<reference evidence="5 6" key="1">
    <citation type="journal article" date="2011" name="J. Gen. Appl. Microbiol.">
        <title>Draft genome sequencing of the enigmatic basidiomycete Mixia osmundae.</title>
        <authorList>
            <person name="Nishida H."/>
            <person name="Nagatsuka Y."/>
            <person name="Sugiyama J."/>
        </authorList>
    </citation>
    <scope>NUCLEOTIDE SEQUENCE [LARGE SCALE GENOMIC DNA]</scope>
    <source>
        <strain evidence="6">CBS 9802 / IAM 14324 / JCM 22182 / KY 12970</strain>
    </source>
</reference>
<dbReference type="GO" id="GO:0046872">
    <property type="term" value="F:metal ion binding"/>
    <property type="evidence" value="ECO:0007669"/>
    <property type="project" value="UniProtKB-KW"/>
</dbReference>
<dbReference type="PROSITE" id="PS50004">
    <property type="entry name" value="C2"/>
    <property type="match status" value="1"/>
</dbReference>
<keyword evidence="1" id="KW-0479">Metal-binding</keyword>
<proteinExistence type="predicted"/>
<reference evidence="5 6" key="2">
    <citation type="journal article" date="2012" name="Open Biol.">
        <title>Characteristics of nucleosomes and linker DNA regions on the genome of the basidiomycete Mixia osmundae revealed by mono- and dinucleosome mapping.</title>
        <authorList>
            <person name="Nishida H."/>
            <person name="Kondo S."/>
            <person name="Matsumoto T."/>
            <person name="Suzuki Y."/>
            <person name="Yoshikawa H."/>
            <person name="Taylor T.D."/>
            <person name="Sugiyama J."/>
        </authorList>
    </citation>
    <scope>NUCLEOTIDE SEQUENCE [LARGE SCALE GENOMIC DNA]</scope>
    <source>
        <strain evidence="6">CBS 9802 / IAM 14324 / JCM 22182 / KY 12970</strain>
    </source>
</reference>
<feature type="compositionally biased region" description="Low complexity" evidence="3">
    <location>
        <begin position="91"/>
        <end position="127"/>
    </location>
</feature>
<dbReference type="AlphaFoldDB" id="G7EA25"/>
<feature type="region of interest" description="Disordered" evidence="3">
    <location>
        <begin position="384"/>
        <end position="518"/>
    </location>
</feature>
<evidence type="ECO:0000313" key="5">
    <source>
        <dbReference type="EMBL" id="GAA99685.1"/>
    </source>
</evidence>
<dbReference type="eggNOG" id="ENOG502S27K">
    <property type="taxonomic scope" value="Eukaryota"/>
</dbReference>
<keyword evidence="6" id="KW-1185">Reference proteome</keyword>
<accession>G7EA25</accession>
<sequence>MTKRLGTLIVVVIRARHLPNKKKVGKQDPYCTVSHGADRKKTQVIKRGGQQPKWDDELRFEIWHDLEDELLHQRVAVTATSTGGVLPLSPPAQSGESSSTSSLSVGNVSRQASSSSKMSSSSAARASLKPGQKTLQVAVYADDPKDPEIVGEATFDLAETLKKGETDVWLELRHKDRYAGEVFLEMTFYSADPPPVNRSKKASTPLGPSTVDNHSRPSTTYGGAGHFEPPALGGAYYTPDPSRAPSLSHPVISTPSGSLPLPPEDLYAQQPTIDYTAVPNGTQLAPAPPPPRPSTSRNNLQASYAQQYALQTQHMPQTQQTLHQLEQSMANISLSSQYAQGPQPSAIFAPVRSTAYHDMRVQQPLPSEPHSYSALPAMQHSNSAPFSVAGYPQNMQSPLHGQSPGPSHGPYSASPASYSGRSHMPAPVAPSHHAEATSMSQSQASSRPLPDPSKTSIPTQNHAFGHSIPATLSPPPMQYVQSTQLQPPRPTPPIVPNTRRPVSPVPPPRPSASAAKPPMTLPAHLLPRSAHRISLDGGARPIDAHAGWQTGHPQFYAPAPAAHSFASSAGDIHLAQLQPPPQYASAEQRQSEHTPYSPAQSRPLPIPIAQNHYEPR</sequence>
<comment type="caution">
    <text evidence="5">The sequence shown here is derived from an EMBL/GenBank/DDBJ whole genome shotgun (WGS) entry which is preliminary data.</text>
</comment>
<evidence type="ECO:0000259" key="4">
    <source>
        <dbReference type="PROSITE" id="PS50004"/>
    </source>
</evidence>
<feature type="region of interest" description="Disordered" evidence="3">
    <location>
        <begin position="570"/>
        <end position="616"/>
    </location>
</feature>
<dbReference type="STRING" id="764103.G7EA25"/>
<feature type="region of interest" description="Disordered" evidence="3">
    <location>
        <begin position="278"/>
        <end position="298"/>
    </location>
</feature>
<organism evidence="5 6">
    <name type="scientific">Mixia osmundae (strain CBS 9802 / IAM 14324 / JCM 22182 / KY 12970)</name>
    <dbReference type="NCBI Taxonomy" id="764103"/>
    <lineage>
        <taxon>Eukaryota</taxon>
        <taxon>Fungi</taxon>
        <taxon>Dikarya</taxon>
        <taxon>Basidiomycota</taxon>
        <taxon>Pucciniomycotina</taxon>
        <taxon>Mixiomycetes</taxon>
        <taxon>Mixiales</taxon>
        <taxon>Mixiaceae</taxon>
        <taxon>Mixia</taxon>
    </lineage>
</organism>
<evidence type="ECO:0000256" key="3">
    <source>
        <dbReference type="SAM" id="MobiDB-lite"/>
    </source>
</evidence>
<dbReference type="OrthoDB" id="270970at2759"/>
<dbReference type="SMART" id="SM00239">
    <property type="entry name" value="C2"/>
    <property type="match status" value="1"/>
</dbReference>
<evidence type="ECO:0000313" key="6">
    <source>
        <dbReference type="Proteomes" id="UP000009131"/>
    </source>
</evidence>
<evidence type="ECO:0000256" key="1">
    <source>
        <dbReference type="ARBA" id="ARBA00022723"/>
    </source>
</evidence>
<dbReference type="Pfam" id="PF00168">
    <property type="entry name" value="C2"/>
    <property type="match status" value="2"/>
</dbReference>
<feature type="domain" description="C2" evidence="4">
    <location>
        <begin position="1"/>
        <end position="170"/>
    </location>
</feature>